<dbReference type="eggNOG" id="ENOG502S26I">
    <property type="taxonomic scope" value="Eukaryota"/>
</dbReference>
<feature type="compositionally biased region" description="Basic and acidic residues" evidence="1">
    <location>
        <begin position="34"/>
        <end position="43"/>
    </location>
</feature>
<dbReference type="AlphaFoldDB" id="B9SRC5"/>
<dbReference type="EMBL" id="EQ974096">
    <property type="protein sequence ID" value="EEF33856.1"/>
    <property type="molecule type" value="Genomic_DNA"/>
</dbReference>
<proteinExistence type="predicted"/>
<reference evidence="3" key="1">
    <citation type="journal article" date="2010" name="Nat. Biotechnol.">
        <title>Draft genome sequence of the oilseed species Ricinus communis.</title>
        <authorList>
            <person name="Chan A.P."/>
            <person name="Crabtree J."/>
            <person name="Zhao Q."/>
            <person name="Lorenzi H."/>
            <person name="Orvis J."/>
            <person name="Puiu D."/>
            <person name="Melake-Berhan A."/>
            <person name="Jones K.M."/>
            <person name="Redman J."/>
            <person name="Chen G."/>
            <person name="Cahoon E.B."/>
            <person name="Gedil M."/>
            <person name="Stanke M."/>
            <person name="Haas B.J."/>
            <person name="Wortman J.R."/>
            <person name="Fraser-Liggett C.M."/>
            <person name="Ravel J."/>
            <person name="Rabinowicz P.D."/>
        </authorList>
    </citation>
    <scope>NUCLEOTIDE SEQUENCE [LARGE SCALE GENOMIC DNA]</scope>
    <source>
        <strain evidence="3">cv. Hale</strain>
    </source>
</reference>
<dbReference type="FunCoup" id="B9SRC5">
    <property type="interactions" value="247"/>
</dbReference>
<evidence type="ECO:0000313" key="2">
    <source>
        <dbReference type="EMBL" id="EEF33856.1"/>
    </source>
</evidence>
<dbReference type="OrthoDB" id="783427at2759"/>
<feature type="region of interest" description="Disordered" evidence="1">
    <location>
        <begin position="1"/>
        <end position="71"/>
    </location>
</feature>
<gene>
    <name evidence="2" type="ORF">RCOM_0614000</name>
</gene>
<dbReference type="PANTHER" id="PTHR35297:SF2">
    <property type="entry name" value="PROTEIN, PUTATIVE-RELATED"/>
    <property type="match status" value="1"/>
</dbReference>
<dbReference type="InParanoid" id="B9SRC5"/>
<sequence length="173" mass="19323">MQRQSLGSPVSKLHSHGVALVPKDDSTLLSLPDNHPKRSKDETDSTDGNNNERRKSTKPPPSRRFSSSSISALSSSKPEKLVHFIPLLTLLCFLVLYLVSHTPSQSDLAQFNGFKQSSKHIDENEIGDVDRFGSDIRRGDALAIRNLMNLQEIADKRASSKSRIYHRKIVADF</sequence>
<accession>B9SRC5</accession>
<evidence type="ECO:0000313" key="3">
    <source>
        <dbReference type="Proteomes" id="UP000008311"/>
    </source>
</evidence>
<dbReference type="Proteomes" id="UP000008311">
    <property type="component" value="Unassembled WGS sequence"/>
</dbReference>
<keyword evidence="3" id="KW-1185">Reference proteome</keyword>
<dbReference type="KEGG" id="rcu:8258770"/>
<dbReference type="PANTHER" id="PTHR35297">
    <property type="entry name" value="PROTEIN, PUTATIVE-RELATED"/>
    <property type="match status" value="1"/>
</dbReference>
<dbReference type="OMA" id="GHYMDVK"/>
<name>B9SRC5_RICCO</name>
<protein>
    <submittedName>
        <fullName evidence="2">Uncharacterized protein</fullName>
    </submittedName>
</protein>
<evidence type="ECO:0000256" key="1">
    <source>
        <dbReference type="SAM" id="MobiDB-lite"/>
    </source>
</evidence>
<organism evidence="2 3">
    <name type="scientific">Ricinus communis</name>
    <name type="common">Castor bean</name>
    <dbReference type="NCBI Taxonomy" id="3988"/>
    <lineage>
        <taxon>Eukaryota</taxon>
        <taxon>Viridiplantae</taxon>
        <taxon>Streptophyta</taxon>
        <taxon>Embryophyta</taxon>
        <taxon>Tracheophyta</taxon>
        <taxon>Spermatophyta</taxon>
        <taxon>Magnoliopsida</taxon>
        <taxon>eudicotyledons</taxon>
        <taxon>Gunneridae</taxon>
        <taxon>Pentapetalae</taxon>
        <taxon>rosids</taxon>
        <taxon>fabids</taxon>
        <taxon>Malpighiales</taxon>
        <taxon>Euphorbiaceae</taxon>
        <taxon>Acalyphoideae</taxon>
        <taxon>Acalypheae</taxon>
        <taxon>Ricinus</taxon>
    </lineage>
</organism>
<dbReference type="STRING" id="3988.B9SRC5"/>